<keyword evidence="7" id="KW-1278">Translocase</keyword>
<dbReference type="GO" id="GO:0042626">
    <property type="term" value="F:ATPase-coupled transmembrane transporter activity"/>
    <property type="evidence" value="ECO:0007669"/>
    <property type="project" value="TreeGrafter"/>
</dbReference>
<dbReference type="InterPro" id="IPR015856">
    <property type="entry name" value="ABC_transpr_CbiO/EcfA_su"/>
</dbReference>
<dbReference type="SUPFAM" id="SSF52540">
    <property type="entry name" value="P-loop containing nucleoside triphosphate hydrolases"/>
    <property type="match status" value="2"/>
</dbReference>
<dbReference type="SMART" id="SM00382">
    <property type="entry name" value="AAA"/>
    <property type="match status" value="2"/>
</dbReference>
<dbReference type="InterPro" id="IPR050095">
    <property type="entry name" value="ECF_ABC_transporter_ATP-bd"/>
</dbReference>
<feature type="domain" description="ABC transporter" evidence="9">
    <location>
        <begin position="252"/>
        <end position="483"/>
    </location>
</feature>
<gene>
    <name evidence="10" type="ORF">Q75_06625</name>
</gene>
<dbReference type="InterPro" id="IPR003439">
    <property type="entry name" value="ABC_transporter-like_ATP-bd"/>
</dbReference>
<comment type="similarity">
    <text evidence="2">Belongs to the ABC transporter superfamily.</text>
</comment>
<organism evidence="10 11">
    <name type="scientific">Bacillus coahuilensis p1.1.43</name>
    <dbReference type="NCBI Taxonomy" id="1150625"/>
    <lineage>
        <taxon>Bacteria</taxon>
        <taxon>Bacillati</taxon>
        <taxon>Bacillota</taxon>
        <taxon>Bacilli</taxon>
        <taxon>Bacillales</taxon>
        <taxon>Bacillaceae</taxon>
        <taxon>Bacillus</taxon>
    </lineage>
</organism>
<evidence type="ECO:0000256" key="1">
    <source>
        <dbReference type="ARBA" id="ARBA00004202"/>
    </source>
</evidence>
<dbReference type="CDD" id="cd03225">
    <property type="entry name" value="ABC_cobalt_CbiO_domain1"/>
    <property type="match status" value="2"/>
</dbReference>
<evidence type="ECO:0000313" key="11">
    <source>
        <dbReference type="Proteomes" id="UP000074108"/>
    </source>
</evidence>
<keyword evidence="6" id="KW-0067">ATP-binding</keyword>
<dbReference type="Gene3D" id="3.40.50.300">
    <property type="entry name" value="P-loop containing nucleotide triphosphate hydrolases"/>
    <property type="match status" value="2"/>
</dbReference>
<evidence type="ECO:0000256" key="4">
    <source>
        <dbReference type="ARBA" id="ARBA00022475"/>
    </source>
</evidence>
<evidence type="ECO:0000256" key="2">
    <source>
        <dbReference type="ARBA" id="ARBA00005417"/>
    </source>
</evidence>
<evidence type="ECO:0000313" key="10">
    <source>
        <dbReference type="EMBL" id="KUP07194.1"/>
    </source>
</evidence>
<evidence type="ECO:0000256" key="8">
    <source>
        <dbReference type="ARBA" id="ARBA00023136"/>
    </source>
</evidence>
<evidence type="ECO:0000256" key="6">
    <source>
        <dbReference type="ARBA" id="ARBA00022840"/>
    </source>
</evidence>
<dbReference type="RefSeq" id="WP_059350811.1">
    <property type="nucleotide sequence ID" value="NZ_LDYG01000024.1"/>
</dbReference>
<comment type="subcellular location">
    <subcellularLocation>
        <location evidence="1">Cell membrane</location>
        <topology evidence="1">Peripheral membrane protein</topology>
    </subcellularLocation>
</comment>
<evidence type="ECO:0000259" key="9">
    <source>
        <dbReference type="PROSITE" id="PS50893"/>
    </source>
</evidence>
<evidence type="ECO:0000256" key="7">
    <source>
        <dbReference type="ARBA" id="ARBA00022967"/>
    </source>
</evidence>
<dbReference type="AlphaFoldDB" id="A0A147K9X1"/>
<dbReference type="Proteomes" id="UP000074108">
    <property type="component" value="Unassembled WGS sequence"/>
</dbReference>
<dbReference type="GO" id="GO:0005524">
    <property type="term" value="F:ATP binding"/>
    <property type="evidence" value="ECO:0007669"/>
    <property type="project" value="UniProtKB-KW"/>
</dbReference>
<protein>
    <recommendedName>
        <fullName evidence="9">ABC transporter domain-containing protein</fullName>
    </recommendedName>
</protein>
<keyword evidence="11" id="KW-1185">Reference proteome</keyword>
<keyword evidence="3" id="KW-0813">Transport</keyword>
<accession>A0A147K9X1</accession>
<dbReference type="GO" id="GO:0016887">
    <property type="term" value="F:ATP hydrolysis activity"/>
    <property type="evidence" value="ECO:0007669"/>
    <property type="project" value="InterPro"/>
</dbReference>
<dbReference type="STRING" id="1150625.Q75_06625"/>
<proteinExistence type="inferred from homology"/>
<keyword evidence="5" id="KW-0547">Nucleotide-binding</keyword>
<dbReference type="GO" id="GO:0043190">
    <property type="term" value="C:ATP-binding cassette (ABC) transporter complex"/>
    <property type="evidence" value="ECO:0007669"/>
    <property type="project" value="TreeGrafter"/>
</dbReference>
<dbReference type="InterPro" id="IPR003593">
    <property type="entry name" value="AAA+_ATPase"/>
</dbReference>
<evidence type="ECO:0000256" key="3">
    <source>
        <dbReference type="ARBA" id="ARBA00022448"/>
    </source>
</evidence>
<keyword evidence="4" id="KW-1003">Cell membrane</keyword>
<dbReference type="Pfam" id="PF00005">
    <property type="entry name" value="ABC_tran"/>
    <property type="match status" value="2"/>
</dbReference>
<dbReference type="InterPro" id="IPR027417">
    <property type="entry name" value="P-loop_NTPase"/>
</dbReference>
<dbReference type="PROSITE" id="PS50893">
    <property type="entry name" value="ABC_TRANSPORTER_2"/>
    <property type="match status" value="2"/>
</dbReference>
<feature type="domain" description="ABC transporter" evidence="9">
    <location>
        <begin position="9"/>
        <end position="236"/>
    </location>
</feature>
<reference evidence="10 11" key="1">
    <citation type="journal article" date="2016" name="Front. Microbiol.">
        <title>Microevolution Analysis of Bacillus coahuilensis Unveils Differences in Phosphorus Acquisition Strategies and Their Regulation.</title>
        <authorList>
            <person name="Gomez-Lunar Z."/>
            <person name="Hernandez-Gonzalez I."/>
            <person name="Rodriguez-Torres M.D."/>
            <person name="Souza V."/>
            <person name="Olmedo-Alvarez G."/>
        </authorList>
    </citation>
    <scope>NUCLEOTIDE SEQUENCE [LARGE SCALE GENOMIC DNA]</scope>
    <source>
        <strain evidence="11">p1.1.43</strain>
    </source>
</reference>
<name>A0A147K9X1_9BACI</name>
<keyword evidence="8" id="KW-0472">Membrane</keyword>
<dbReference type="PANTHER" id="PTHR43553">
    <property type="entry name" value="HEAVY METAL TRANSPORTER"/>
    <property type="match status" value="1"/>
</dbReference>
<dbReference type="InterPro" id="IPR017871">
    <property type="entry name" value="ABC_transporter-like_CS"/>
</dbReference>
<dbReference type="EMBL" id="LDYG01000024">
    <property type="protein sequence ID" value="KUP07194.1"/>
    <property type="molecule type" value="Genomic_DNA"/>
</dbReference>
<dbReference type="PROSITE" id="PS00211">
    <property type="entry name" value="ABC_TRANSPORTER_1"/>
    <property type="match status" value="1"/>
</dbReference>
<evidence type="ECO:0000256" key="5">
    <source>
        <dbReference type="ARBA" id="ARBA00022741"/>
    </source>
</evidence>
<comment type="caution">
    <text evidence="10">The sequence shown here is derived from an EMBL/GenBank/DDBJ whole genome shotgun (WGS) entry which is preliminary data.</text>
</comment>
<sequence length="483" mass="55252">MRSKDNIGITVKNLRLKYPGTSRKQFDKLSFRIEPGEKILIVGPSGGGKSTLLQLLSSIIPRSYSVPFKADELVLPTSTGVVFQDPDSQFCMNLVCEEVAFSLENNRVPADEMDRIILELLSTVGLRNFKEQPIRTLSGGQKQRLAIACLLASSPSYVFLDEPTAMVDEKGTKDIWESVQKVWDQQTVIIVEHKIHLVLPFIDRILLLDDKGQLVVFDKKEKVLRDYKEDLVRFGIWYEDSWKHYIDPLYPLHFESTTNMIESESYQVFRNKKPILTIKDMTIFHQEWIGIIGENGAGKSTLLEAIMGLLPTKGELLLENKVYKRLDRAVMMTLVFQNPEMQFLQPTVKKEIEYTLSLLGWEENAKKYRVEELLQQFSLDHVKDMPPYQLSLGQKKGLVIASCIAHRPSIVLADEPTFGQDALNTREILLALQELQKNGTTIIMVCHDQSLLDRVATRIYKMDQSTISENKSNREDCNKRVIL</sequence>
<dbReference type="PATRIC" id="fig|1150625.3.peg.1386"/>